<dbReference type="NCBIfam" id="NF003673">
    <property type="entry name" value="PRK05298.1"/>
    <property type="match status" value="1"/>
</dbReference>
<dbReference type="Pfam" id="PF02151">
    <property type="entry name" value="UVR"/>
    <property type="match status" value="1"/>
</dbReference>
<evidence type="ECO:0000259" key="15">
    <source>
        <dbReference type="PROSITE" id="PS50151"/>
    </source>
</evidence>
<evidence type="ECO:0000256" key="13">
    <source>
        <dbReference type="HAMAP-Rule" id="MF_00204"/>
    </source>
</evidence>
<dbReference type="Gene3D" id="3.40.50.300">
    <property type="entry name" value="P-loop containing nucleotide triphosphate hydrolases"/>
    <property type="match status" value="3"/>
</dbReference>
<dbReference type="InterPro" id="IPR006935">
    <property type="entry name" value="Helicase/UvrB_N"/>
</dbReference>
<feature type="domain" description="Helicase ATP-binding" evidence="16">
    <location>
        <begin position="25"/>
        <end position="182"/>
    </location>
</feature>
<keyword evidence="8 13" id="KW-0267">Excision nuclease</keyword>
<keyword evidence="4 13" id="KW-0547">Nucleotide-binding</keyword>
<keyword evidence="6 13" id="KW-0228">DNA excision</keyword>
<keyword evidence="7 13" id="KW-0067">ATP-binding</keyword>
<dbReference type="PROSITE" id="PS50151">
    <property type="entry name" value="UVR"/>
    <property type="match status" value="1"/>
</dbReference>
<dbReference type="SUPFAM" id="SSF52540">
    <property type="entry name" value="P-loop containing nucleoside triphosphate hydrolases"/>
    <property type="match status" value="2"/>
</dbReference>
<dbReference type="PROSITE" id="PS51194">
    <property type="entry name" value="HELICASE_CTER"/>
    <property type="match status" value="1"/>
</dbReference>
<dbReference type="InterPro" id="IPR001943">
    <property type="entry name" value="UVR_dom"/>
</dbReference>
<organism evidence="18 19">
    <name type="scientific">Rickettsia philipii (strain 364D)</name>
    <dbReference type="NCBI Taxonomy" id="481009"/>
    <lineage>
        <taxon>Bacteria</taxon>
        <taxon>Pseudomonadati</taxon>
        <taxon>Pseudomonadota</taxon>
        <taxon>Alphaproteobacteria</taxon>
        <taxon>Rickettsiales</taxon>
        <taxon>Rickettsiaceae</taxon>
        <taxon>Rickettsieae</taxon>
        <taxon>Rickettsia</taxon>
        <taxon>spotted fever group</taxon>
    </lineage>
</organism>
<proteinExistence type="inferred from homology"/>
<evidence type="ECO:0000256" key="10">
    <source>
        <dbReference type="ARBA" id="ARBA00023236"/>
    </source>
</evidence>
<evidence type="ECO:0000256" key="11">
    <source>
        <dbReference type="ARBA" id="ARBA00026033"/>
    </source>
</evidence>
<keyword evidence="5 13" id="KW-0227">DNA damage</keyword>
<evidence type="ECO:0000256" key="8">
    <source>
        <dbReference type="ARBA" id="ARBA00022881"/>
    </source>
</evidence>
<dbReference type="InterPro" id="IPR004807">
    <property type="entry name" value="UvrB"/>
</dbReference>
<dbReference type="Gene3D" id="4.10.860.10">
    <property type="entry name" value="UVR domain"/>
    <property type="match status" value="1"/>
</dbReference>
<dbReference type="InterPro" id="IPR001650">
    <property type="entry name" value="Helicase_C-like"/>
</dbReference>
<dbReference type="GO" id="GO:0006289">
    <property type="term" value="P:nucleotide-excision repair"/>
    <property type="evidence" value="ECO:0007669"/>
    <property type="project" value="UniProtKB-UniRule"/>
</dbReference>
<evidence type="ECO:0000313" key="18">
    <source>
        <dbReference type="EMBL" id="AFB25895.1"/>
    </source>
</evidence>
<dbReference type="GO" id="GO:0009432">
    <property type="term" value="P:SOS response"/>
    <property type="evidence" value="ECO:0007669"/>
    <property type="project" value="UniProtKB-UniRule"/>
</dbReference>
<dbReference type="Pfam" id="PF00271">
    <property type="entry name" value="Helicase_C"/>
    <property type="match status" value="1"/>
</dbReference>
<dbReference type="GO" id="GO:0005737">
    <property type="term" value="C:cytoplasm"/>
    <property type="evidence" value="ECO:0007669"/>
    <property type="project" value="UniProtKB-SubCell"/>
</dbReference>
<keyword evidence="10 13" id="KW-0742">SOS response</keyword>
<dbReference type="Proteomes" id="UP000007997">
    <property type="component" value="Chromosome"/>
</dbReference>
<feature type="short sequence motif" description="Beta-hairpin" evidence="13">
    <location>
        <begin position="91"/>
        <end position="114"/>
    </location>
</feature>
<dbReference type="Pfam" id="PF04851">
    <property type="entry name" value="ResIII"/>
    <property type="match status" value="1"/>
</dbReference>
<feature type="binding site" evidence="13">
    <location>
        <begin position="38"/>
        <end position="45"/>
    </location>
    <ligand>
        <name>ATP</name>
        <dbReference type="ChEBI" id="CHEBI:30616"/>
    </ligand>
</feature>
<dbReference type="HAMAP" id="MF_00204">
    <property type="entry name" value="UvrB"/>
    <property type="match status" value="1"/>
</dbReference>
<comment type="subcellular location">
    <subcellularLocation>
        <location evidence="1 13 14">Cytoplasm</location>
    </subcellularLocation>
</comment>
<dbReference type="RefSeq" id="WP_014364472.1">
    <property type="nucleotide sequence ID" value="NC_016930.1"/>
</dbReference>
<keyword evidence="9 13" id="KW-0234">DNA repair</keyword>
<dbReference type="HOGENOM" id="CLU_009621_2_1_5"/>
<dbReference type="NCBIfam" id="TIGR00631">
    <property type="entry name" value="uvrb"/>
    <property type="match status" value="1"/>
</dbReference>
<dbReference type="SUPFAM" id="SSF46600">
    <property type="entry name" value="C-terminal UvrC-binding domain of UvrB"/>
    <property type="match status" value="1"/>
</dbReference>
<dbReference type="KEGG" id="rph:RSA_01455"/>
<dbReference type="SMART" id="SM00487">
    <property type="entry name" value="DEXDc"/>
    <property type="match status" value="1"/>
</dbReference>
<evidence type="ECO:0000256" key="5">
    <source>
        <dbReference type="ARBA" id="ARBA00022763"/>
    </source>
</evidence>
<dbReference type="PROSITE" id="PS51192">
    <property type="entry name" value="HELICASE_ATP_BIND_1"/>
    <property type="match status" value="1"/>
</dbReference>
<dbReference type="GO" id="GO:0009380">
    <property type="term" value="C:excinuclease repair complex"/>
    <property type="evidence" value="ECO:0007669"/>
    <property type="project" value="InterPro"/>
</dbReference>
<evidence type="ECO:0000259" key="16">
    <source>
        <dbReference type="PROSITE" id="PS51192"/>
    </source>
</evidence>
<evidence type="ECO:0000256" key="9">
    <source>
        <dbReference type="ARBA" id="ARBA00023204"/>
    </source>
</evidence>
<feature type="domain" description="UVR" evidence="15">
    <location>
        <begin position="621"/>
        <end position="656"/>
    </location>
</feature>
<evidence type="ECO:0000256" key="12">
    <source>
        <dbReference type="ARBA" id="ARBA00029504"/>
    </source>
</evidence>
<name>H6PWJ2_RICP3</name>
<dbReference type="Pfam" id="PF17757">
    <property type="entry name" value="UvrB_inter"/>
    <property type="match status" value="1"/>
</dbReference>
<dbReference type="GO" id="GO:0009381">
    <property type="term" value="F:excinuclease ABC activity"/>
    <property type="evidence" value="ECO:0007669"/>
    <property type="project" value="UniProtKB-UniRule"/>
</dbReference>
<protein>
    <recommendedName>
        <fullName evidence="12 13">UvrABC system protein B</fullName>
        <shortName evidence="13">Protein UvrB</shortName>
    </recommendedName>
    <alternativeName>
        <fullName evidence="13">Excinuclease ABC subunit B</fullName>
    </alternativeName>
</protein>
<evidence type="ECO:0000256" key="4">
    <source>
        <dbReference type="ARBA" id="ARBA00022741"/>
    </source>
</evidence>
<feature type="domain" description="Helicase C-terminal" evidence="17">
    <location>
        <begin position="430"/>
        <end position="592"/>
    </location>
</feature>
<evidence type="ECO:0000256" key="1">
    <source>
        <dbReference type="ARBA" id="ARBA00004496"/>
    </source>
</evidence>
<dbReference type="GO" id="GO:0016887">
    <property type="term" value="F:ATP hydrolysis activity"/>
    <property type="evidence" value="ECO:0007669"/>
    <property type="project" value="InterPro"/>
</dbReference>
<keyword evidence="19" id="KW-1185">Reference proteome</keyword>
<dbReference type="InterPro" id="IPR036876">
    <property type="entry name" value="UVR_dom_sf"/>
</dbReference>
<comment type="similarity">
    <text evidence="2 13 14">Belongs to the UvrB family.</text>
</comment>
<sequence>MNNFSIISEYKPAGDQPKAIDEIIAGLSSKKRSQMLLGITGSGKTFTMANIIERTNRPTLIMAHNKTLAAQIYSEMKSLFPKNAVEYFVSYYDYYQPEAYIARTDTFIEKDSSINEQIDLMRHAATRSLLERRDVIVVSSVSCIYGIGSPDLYYQMVVNLEPGQSYLRDQLLNDLINLQYERNDIGFERGCFRVKGDNIDIFPSHYSDKAWRLSFFGNELEYIHEFDPLTGEKLAKLDKAIVFGNSHFVMPQETVNNAISGIEEELQKRLEFLKSQDKPLETQRLNQRTQYDLEMLTETGSCKGIENYSRFFTGRNAGEPPPTLFEYLPEDALLFVDESHVSVPQIRAMYNGDRARKKVLVEHGFRLPSALDNRPLKFEEWDKFRPQTVFVSATPGPFELEETGGTVVELIIRPTGLLDPECIIKPATNQVEDLISEIQTTIAQGFRVLVTTLTKKMAEDLTAYLQELKYKTSYLHSNVHTLERIEILRDLRQGTIDVLVGINLLREGLDIPECGLVAILDADKEGFLRSEVSLIQTIGRAARNSAGRVILYADKMTKSIDKAVSETLRRRQIQQEYNEKHGIIPKTINRAIHALAEFEKIDSKLDKKQAHTLFDNPAKLKTHIDKLKKEMLKAASNLEFEQAVKLRDQLKTLEEAALELS</sequence>
<dbReference type="InterPro" id="IPR027417">
    <property type="entry name" value="P-loop_NTPase"/>
</dbReference>
<dbReference type="InterPro" id="IPR024759">
    <property type="entry name" value="UvrB_YAD/RRR_dom"/>
</dbReference>
<reference evidence="19" key="1">
    <citation type="submission" date="2012-02" db="EMBL/GenBank/DDBJ databases">
        <title>Complete genome sequence of Rickettsia philipii strain 364D.</title>
        <authorList>
            <person name="Johnson S.L."/>
            <person name="Munk A.C."/>
            <person name="Han S."/>
            <person name="Bruce D.C."/>
            <person name="Dasch G.A."/>
        </authorList>
    </citation>
    <scope>NUCLEOTIDE SEQUENCE [LARGE SCALE GENOMIC DNA]</scope>
    <source>
        <strain evidence="19">364D</strain>
    </source>
</reference>
<evidence type="ECO:0000259" key="17">
    <source>
        <dbReference type="PROSITE" id="PS51194"/>
    </source>
</evidence>
<dbReference type="InterPro" id="IPR014001">
    <property type="entry name" value="Helicase_ATP-bd"/>
</dbReference>
<dbReference type="GO" id="GO:0005524">
    <property type="term" value="F:ATP binding"/>
    <property type="evidence" value="ECO:0007669"/>
    <property type="project" value="UniProtKB-UniRule"/>
</dbReference>
<dbReference type="Pfam" id="PF12344">
    <property type="entry name" value="UvrB"/>
    <property type="match status" value="1"/>
</dbReference>
<dbReference type="InterPro" id="IPR041471">
    <property type="entry name" value="UvrB_inter"/>
</dbReference>
<evidence type="ECO:0000256" key="6">
    <source>
        <dbReference type="ARBA" id="ARBA00022769"/>
    </source>
</evidence>
<dbReference type="SMART" id="SM00490">
    <property type="entry name" value="HELICc"/>
    <property type="match status" value="1"/>
</dbReference>
<comment type="domain">
    <text evidence="13">The beta-hairpin motif is involved in DNA binding.</text>
</comment>
<comment type="function">
    <text evidence="13">The UvrABC repair system catalyzes the recognition and processing of DNA lesions. A damage recognition complex composed of 2 UvrA and 2 UvrB subunits scans DNA for abnormalities. Upon binding of the UvrA(2)B(2) complex to a putative damaged site, the DNA wraps around one UvrB monomer. DNA wrap is dependent on ATP binding by UvrB and probably causes local melting of the DNA helix, facilitating insertion of UvrB beta-hairpin between the DNA strands. Then UvrB probes one DNA strand for the presence of a lesion. If a lesion is found the UvrA subunits dissociate and the UvrB-DNA preincision complex is formed. This complex is subsequently bound by UvrC and the second UvrB is released. If no lesion is found, the DNA wraps around the other UvrB subunit that will check the other stand for damage.</text>
</comment>
<dbReference type="PANTHER" id="PTHR24029">
    <property type="entry name" value="UVRABC SYSTEM PROTEIN B"/>
    <property type="match status" value="1"/>
</dbReference>
<evidence type="ECO:0000256" key="14">
    <source>
        <dbReference type="RuleBase" id="RU003587"/>
    </source>
</evidence>
<evidence type="ECO:0000256" key="2">
    <source>
        <dbReference type="ARBA" id="ARBA00008533"/>
    </source>
</evidence>
<accession>H6PWJ2</accession>
<dbReference type="OrthoDB" id="9806651at2"/>
<evidence type="ECO:0000256" key="7">
    <source>
        <dbReference type="ARBA" id="ARBA00022840"/>
    </source>
</evidence>
<dbReference type="GO" id="GO:0003677">
    <property type="term" value="F:DNA binding"/>
    <property type="evidence" value="ECO:0007669"/>
    <property type="project" value="UniProtKB-UniRule"/>
</dbReference>
<evidence type="ECO:0000313" key="19">
    <source>
        <dbReference type="Proteomes" id="UP000007997"/>
    </source>
</evidence>
<gene>
    <name evidence="13" type="primary">uvrB</name>
    <name evidence="18" type="ordered locus">RSA_01455</name>
</gene>
<keyword evidence="3 13" id="KW-0963">Cytoplasm</keyword>
<dbReference type="EMBL" id="CP003308">
    <property type="protein sequence ID" value="AFB25895.1"/>
    <property type="molecule type" value="Genomic_DNA"/>
</dbReference>
<dbReference type="PANTHER" id="PTHR24029:SF0">
    <property type="entry name" value="UVRABC SYSTEM PROTEIN B"/>
    <property type="match status" value="1"/>
</dbReference>
<dbReference type="CDD" id="cd17916">
    <property type="entry name" value="DEXHc_UvrB"/>
    <property type="match status" value="1"/>
</dbReference>
<comment type="subunit">
    <text evidence="11 13 14">Forms a heterotetramer with UvrA during the search for lesions. Interacts with UvrC in an incision complex.</text>
</comment>
<dbReference type="CDD" id="cd18790">
    <property type="entry name" value="SF2_C_UvrB"/>
    <property type="match status" value="1"/>
</dbReference>
<dbReference type="AlphaFoldDB" id="H6PWJ2"/>
<evidence type="ECO:0000256" key="3">
    <source>
        <dbReference type="ARBA" id="ARBA00022490"/>
    </source>
</evidence>